<reference evidence="4" key="2">
    <citation type="submission" date="2019-05" db="EMBL/GenBank/DDBJ databases">
        <authorList>
            <person name="Schuster J.A."/>
            <person name="Ehrmann M.A."/>
        </authorList>
    </citation>
    <scope>NUCLEOTIDE SEQUENCE</scope>
    <source>
        <strain evidence="4">TMW 1.2098</strain>
    </source>
</reference>
<name>A0A5P0ZG70_9LACO</name>
<evidence type="ECO:0000256" key="2">
    <source>
        <dbReference type="PROSITE-ProRule" id="PRU00335"/>
    </source>
</evidence>
<dbReference type="AlphaFoldDB" id="A0A5P0ZG70"/>
<evidence type="ECO:0000313" key="6">
    <source>
        <dbReference type="Proteomes" id="UP000380386"/>
    </source>
</evidence>
<dbReference type="SUPFAM" id="SSF46689">
    <property type="entry name" value="Homeodomain-like"/>
    <property type="match status" value="1"/>
</dbReference>
<comment type="caution">
    <text evidence="5">The sequence shown here is derived from an EMBL/GenBank/DDBJ whole genome shotgun (WGS) entry which is preliminary data.</text>
</comment>
<keyword evidence="7" id="KW-1185">Reference proteome</keyword>
<reference evidence="6 7" key="1">
    <citation type="journal article" date="2019" name="Syst. Appl. Microbiol.">
        <title>Polyphasic characterization of two novel Lactobacillus spp. isolated from blown salami packages: Description of Lactobacillus halodurans sp. nov. and Lactobacillus salsicarnum sp. nov.</title>
        <authorList>
            <person name="Schuster J.A."/>
            <person name="Klingl A."/>
            <person name="Vogel R.F."/>
            <person name="Ehrmann M.A."/>
        </authorList>
    </citation>
    <scope>NUCLEOTIDE SEQUENCE [LARGE SCALE GENOMIC DNA]</scope>
    <source>
        <strain evidence="4 7">TMW 1.2098</strain>
        <strain evidence="5 6">TMW 1.2118</strain>
    </source>
</reference>
<dbReference type="InterPro" id="IPR050624">
    <property type="entry name" value="HTH-type_Tx_Regulator"/>
</dbReference>
<accession>A0A5P0ZG70</accession>
<feature type="DNA-binding region" description="H-T-H motif" evidence="2">
    <location>
        <begin position="28"/>
        <end position="47"/>
    </location>
</feature>
<dbReference type="PROSITE" id="PS50977">
    <property type="entry name" value="HTH_TETR_2"/>
    <property type="match status" value="1"/>
</dbReference>
<dbReference type="Proteomes" id="UP000380386">
    <property type="component" value="Unassembled WGS sequence"/>
</dbReference>
<dbReference type="OrthoDB" id="9814200at2"/>
<dbReference type="PANTHER" id="PTHR43479:SF11">
    <property type="entry name" value="ACREF_ENVCD OPERON REPRESSOR-RELATED"/>
    <property type="match status" value="1"/>
</dbReference>
<evidence type="ECO:0000259" key="3">
    <source>
        <dbReference type="PROSITE" id="PS50977"/>
    </source>
</evidence>
<evidence type="ECO:0000256" key="1">
    <source>
        <dbReference type="ARBA" id="ARBA00023125"/>
    </source>
</evidence>
<gene>
    <name evidence="5" type="ORF">FHL02_03340</name>
    <name evidence="4" type="ORF">FHL03_10735</name>
</gene>
<evidence type="ECO:0000313" key="7">
    <source>
        <dbReference type="Proteomes" id="UP000436655"/>
    </source>
</evidence>
<dbReference type="PANTHER" id="PTHR43479">
    <property type="entry name" value="ACREF/ENVCD OPERON REPRESSOR-RELATED"/>
    <property type="match status" value="1"/>
</dbReference>
<dbReference type="EMBL" id="VDFM01000002">
    <property type="protein sequence ID" value="MQS52050.1"/>
    <property type="molecule type" value="Genomic_DNA"/>
</dbReference>
<feature type="domain" description="HTH tetR-type" evidence="3">
    <location>
        <begin position="5"/>
        <end position="65"/>
    </location>
</feature>
<dbReference type="PRINTS" id="PR00455">
    <property type="entry name" value="HTHTETR"/>
</dbReference>
<sequence length="202" mass="23200">MKKSDAKRNDILNVAQGMFYKKGYEATTTREINKTVGISDGSLYYYFPNGKREILDTIVKEGTVSRIGIIRADFSKLDSVEDLEQRLIKFNSKIVAIFNEKNNYQSFLITVRERNILTAEQSNWISGLMDENVKNLASGLQTLDMFEILVEADFVNLAEIIISIIQKSIYDELIIRNHKRIDSDVVRQVNAKIHLFLELISN</sequence>
<dbReference type="Pfam" id="PF00440">
    <property type="entry name" value="TetR_N"/>
    <property type="match status" value="1"/>
</dbReference>
<dbReference type="InterPro" id="IPR001647">
    <property type="entry name" value="HTH_TetR"/>
</dbReference>
<protein>
    <submittedName>
        <fullName evidence="5">TetR/AcrR family transcriptional regulator</fullName>
    </submittedName>
</protein>
<dbReference type="Proteomes" id="UP000436655">
    <property type="component" value="Unassembled WGS sequence"/>
</dbReference>
<proteinExistence type="predicted"/>
<evidence type="ECO:0000313" key="5">
    <source>
        <dbReference type="EMBL" id="MQS52050.1"/>
    </source>
</evidence>
<dbReference type="EMBL" id="VDFN01000014">
    <property type="protein sequence ID" value="MQS45960.1"/>
    <property type="molecule type" value="Genomic_DNA"/>
</dbReference>
<dbReference type="InterPro" id="IPR009057">
    <property type="entry name" value="Homeodomain-like_sf"/>
</dbReference>
<dbReference type="RefSeq" id="WP_125706451.1">
    <property type="nucleotide sequence ID" value="NZ_JBHTOO010000020.1"/>
</dbReference>
<dbReference type="Gene3D" id="1.10.357.10">
    <property type="entry name" value="Tetracycline Repressor, domain 2"/>
    <property type="match status" value="1"/>
</dbReference>
<organism evidence="5 6">
    <name type="scientific">Companilactobacillus mishanensis</name>
    <dbReference type="NCBI Taxonomy" id="2486008"/>
    <lineage>
        <taxon>Bacteria</taxon>
        <taxon>Bacillati</taxon>
        <taxon>Bacillota</taxon>
        <taxon>Bacilli</taxon>
        <taxon>Lactobacillales</taxon>
        <taxon>Lactobacillaceae</taxon>
        <taxon>Companilactobacillus</taxon>
    </lineage>
</organism>
<keyword evidence="1 2" id="KW-0238">DNA-binding</keyword>
<dbReference type="GO" id="GO:0003677">
    <property type="term" value="F:DNA binding"/>
    <property type="evidence" value="ECO:0007669"/>
    <property type="project" value="UniProtKB-UniRule"/>
</dbReference>
<evidence type="ECO:0000313" key="4">
    <source>
        <dbReference type="EMBL" id="MQS45960.1"/>
    </source>
</evidence>